<evidence type="ECO:0000313" key="2">
    <source>
        <dbReference type="Proteomes" id="UP000189981"/>
    </source>
</evidence>
<evidence type="ECO:0000313" key="1">
    <source>
        <dbReference type="EMBL" id="SKB89624.1"/>
    </source>
</evidence>
<keyword evidence="2" id="KW-1185">Reference proteome</keyword>
<protein>
    <submittedName>
        <fullName evidence="1">Uncharacterized protein</fullName>
    </submittedName>
</protein>
<dbReference type="AlphaFoldDB" id="A0A1T5F091"/>
<name>A0A1T5F091_9SPHI</name>
<dbReference type="EMBL" id="FUYR01000005">
    <property type="protein sequence ID" value="SKB89624.1"/>
    <property type="molecule type" value="Genomic_DNA"/>
</dbReference>
<gene>
    <name evidence="1" type="ORF">SAMN05661099_3356</name>
</gene>
<reference evidence="2" key="1">
    <citation type="submission" date="2017-02" db="EMBL/GenBank/DDBJ databases">
        <authorList>
            <person name="Varghese N."/>
            <person name="Submissions S."/>
        </authorList>
    </citation>
    <scope>NUCLEOTIDE SEQUENCE [LARGE SCALE GENOMIC DNA]</scope>
    <source>
        <strain evidence="2">DSM 22385</strain>
    </source>
</reference>
<sequence length="45" mass="5242">MKMLPTAYNYLKISLKNCGKLFLWEIVVKSGKLFTFTLELMSEVL</sequence>
<dbReference type="STRING" id="572036.SAMN05661099_3356"/>
<organism evidence="1 2">
    <name type="scientific">Daejeonella lutea</name>
    <dbReference type="NCBI Taxonomy" id="572036"/>
    <lineage>
        <taxon>Bacteria</taxon>
        <taxon>Pseudomonadati</taxon>
        <taxon>Bacteroidota</taxon>
        <taxon>Sphingobacteriia</taxon>
        <taxon>Sphingobacteriales</taxon>
        <taxon>Sphingobacteriaceae</taxon>
        <taxon>Daejeonella</taxon>
    </lineage>
</organism>
<dbReference type="Proteomes" id="UP000189981">
    <property type="component" value="Unassembled WGS sequence"/>
</dbReference>
<accession>A0A1T5F091</accession>
<proteinExistence type="predicted"/>